<reference evidence="1 2" key="1">
    <citation type="submission" date="2020-10" db="EMBL/GenBank/DDBJ databases">
        <title>Genome sequencing of Massilia sp. LPB0304.</title>
        <authorList>
            <person name="Kim J."/>
        </authorList>
    </citation>
    <scope>NUCLEOTIDE SEQUENCE [LARGE SCALE GENOMIC DNA]</scope>
    <source>
        <strain evidence="1 2">LPB0304</strain>
    </source>
</reference>
<dbReference type="InterPro" id="IPR023159">
    <property type="entry name" value="SO1590-like_sf"/>
</dbReference>
<dbReference type="AlphaFoldDB" id="A0A7L9TZX1"/>
<dbReference type="Proteomes" id="UP000593875">
    <property type="component" value="Chromosome"/>
</dbReference>
<dbReference type="SUPFAM" id="SSF159238">
    <property type="entry name" value="SO1590-like"/>
    <property type="match status" value="1"/>
</dbReference>
<organism evidence="1 2">
    <name type="scientific">Massilia litorea</name>
    <dbReference type="NCBI Taxonomy" id="2769491"/>
    <lineage>
        <taxon>Bacteria</taxon>
        <taxon>Pseudomonadati</taxon>
        <taxon>Pseudomonadota</taxon>
        <taxon>Betaproteobacteria</taxon>
        <taxon>Burkholderiales</taxon>
        <taxon>Oxalobacteraceae</taxon>
        <taxon>Telluria group</taxon>
        <taxon>Massilia</taxon>
    </lineage>
</organism>
<dbReference type="InterPro" id="IPR021607">
    <property type="entry name" value="DUF3224"/>
</dbReference>
<name>A0A7L9TZX1_9BURK</name>
<dbReference type="KEGG" id="mlir:LPB04_11900"/>
<protein>
    <submittedName>
        <fullName evidence="1">DUF3224 domain-containing protein</fullName>
    </submittedName>
</protein>
<dbReference type="RefSeq" id="WP_193684799.1">
    <property type="nucleotide sequence ID" value="NZ_CP062941.1"/>
</dbReference>
<sequence>MSQQHAAGPFDVTVIPQGQPEVRDGVTTGRMAIDKHYHGELEGQGVGEMLSAMTTTEGSAGYVAIERVSGKLQGRSGSFVVQHTGTMARGAQALSITVVPDSGTGELAGIAGTMRIRIEERKHFYEFDYVLPQA</sequence>
<accession>A0A7L9TZX1</accession>
<gene>
    <name evidence="1" type="ORF">LPB04_11900</name>
</gene>
<keyword evidence="2" id="KW-1185">Reference proteome</keyword>
<evidence type="ECO:0000313" key="2">
    <source>
        <dbReference type="Proteomes" id="UP000593875"/>
    </source>
</evidence>
<dbReference type="Gene3D" id="2.40.350.10">
    <property type="entry name" value="SO1590-like"/>
    <property type="match status" value="1"/>
</dbReference>
<evidence type="ECO:0000313" key="1">
    <source>
        <dbReference type="EMBL" id="QOL47739.1"/>
    </source>
</evidence>
<dbReference type="EMBL" id="CP062941">
    <property type="protein sequence ID" value="QOL47739.1"/>
    <property type="molecule type" value="Genomic_DNA"/>
</dbReference>
<dbReference type="Pfam" id="PF11528">
    <property type="entry name" value="DUF3224"/>
    <property type="match status" value="1"/>
</dbReference>
<proteinExistence type="predicted"/>